<comment type="caution">
    <text evidence="3">The sequence shown here is derived from an EMBL/GenBank/DDBJ whole genome shotgun (WGS) entry which is preliminary data.</text>
</comment>
<feature type="region of interest" description="Disordered" evidence="1">
    <location>
        <begin position="395"/>
        <end position="428"/>
    </location>
</feature>
<gene>
    <name evidence="3" type="ORF">ACFQ2F_03455</name>
</gene>
<dbReference type="Proteomes" id="UP001597102">
    <property type="component" value="Unassembled WGS sequence"/>
</dbReference>
<keyword evidence="4" id="KW-1185">Reference proteome</keyword>
<organism evidence="3 4">
    <name type="scientific">Methyloligella solikamskensis</name>
    <dbReference type="NCBI Taxonomy" id="1177756"/>
    <lineage>
        <taxon>Bacteria</taxon>
        <taxon>Pseudomonadati</taxon>
        <taxon>Pseudomonadota</taxon>
        <taxon>Alphaproteobacteria</taxon>
        <taxon>Hyphomicrobiales</taxon>
        <taxon>Hyphomicrobiaceae</taxon>
        <taxon>Methyloligella</taxon>
    </lineage>
</organism>
<sequence>MPKPGKGFRGVVRYLLYGDRKKPHNPDRVAWCETRNLLVDDPEKVPAIMRATAALSKRVKKPVYHYVISWHRDEAPSDELMRQVADTTCEDLGLTEHQALYIAHNDTEHRHVHIVVNRVHPETHRAWKTSNDYRRIEKSLRRQSEEMGRDYIPGRHNDPERFYRERRRRPKDGAYQRSRRLEGSVTFNDINKNLQAAFMAIYHGASGWSQFGDALSALGLRLEAKGQGAVLVGGDREYKLSAFGKEARLKDLQARMGESLTEFRKADATTWELPAEPHRRASLQRVTLAKLLRSEHLIEEAELKRQREHHQNLEDAAWPLATLSKDEKRYGAHLAFAEATASADFAFCLHRMGLVDDNQLAKAVAEREAAASTLANHQAAVDQLVVDATKTLFGSPEERRAASGKRVTKPQKARSNERDDDHDFEPKR</sequence>
<evidence type="ECO:0000313" key="4">
    <source>
        <dbReference type="Proteomes" id="UP001597102"/>
    </source>
</evidence>
<protein>
    <submittedName>
        <fullName evidence="3">Relaxase/mobilization nuclease domain-containing protein</fullName>
    </submittedName>
</protein>
<evidence type="ECO:0000259" key="2">
    <source>
        <dbReference type="Pfam" id="PF03432"/>
    </source>
</evidence>
<dbReference type="EMBL" id="JBHTJO010000001">
    <property type="protein sequence ID" value="MFD0986153.1"/>
    <property type="molecule type" value="Genomic_DNA"/>
</dbReference>
<feature type="compositionally biased region" description="Basic and acidic residues" evidence="1">
    <location>
        <begin position="414"/>
        <end position="428"/>
    </location>
</feature>
<proteinExistence type="predicted"/>
<reference evidence="4" key="1">
    <citation type="journal article" date="2019" name="Int. J. Syst. Evol. Microbiol.">
        <title>The Global Catalogue of Microorganisms (GCM) 10K type strain sequencing project: providing services to taxonomists for standard genome sequencing and annotation.</title>
        <authorList>
            <consortium name="The Broad Institute Genomics Platform"/>
            <consortium name="The Broad Institute Genome Sequencing Center for Infectious Disease"/>
            <person name="Wu L."/>
            <person name="Ma J."/>
        </authorList>
    </citation>
    <scope>NUCLEOTIDE SEQUENCE [LARGE SCALE GENOMIC DNA]</scope>
    <source>
        <strain evidence="4">CCUG 61697</strain>
    </source>
</reference>
<dbReference type="InterPro" id="IPR005094">
    <property type="entry name" value="Endonuclease_MobA/VirD2"/>
</dbReference>
<name>A0ABW3J6U1_9HYPH</name>
<feature type="compositionally biased region" description="Basic residues" evidence="1">
    <location>
        <begin position="402"/>
        <end position="412"/>
    </location>
</feature>
<feature type="compositionally biased region" description="Basic and acidic residues" evidence="1">
    <location>
        <begin position="145"/>
        <end position="163"/>
    </location>
</feature>
<evidence type="ECO:0000256" key="1">
    <source>
        <dbReference type="SAM" id="MobiDB-lite"/>
    </source>
</evidence>
<feature type="region of interest" description="Disordered" evidence="1">
    <location>
        <begin position="145"/>
        <end position="177"/>
    </location>
</feature>
<accession>A0ABW3J6U1</accession>
<dbReference type="RefSeq" id="WP_379085740.1">
    <property type="nucleotide sequence ID" value="NZ_JBHTJO010000001.1"/>
</dbReference>
<dbReference type="Pfam" id="PF03432">
    <property type="entry name" value="Relaxase"/>
    <property type="match status" value="1"/>
</dbReference>
<feature type="domain" description="MobA/VirD2-like nuclease" evidence="2">
    <location>
        <begin position="29"/>
        <end position="148"/>
    </location>
</feature>
<evidence type="ECO:0000313" key="3">
    <source>
        <dbReference type="EMBL" id="MFD0986153.1"/>
    </source>
</evidence>